<comment type="similarity">
    <text evidence="6">Belongs to the major facilitator superfamily. CAR1 family.</text>
</comment>
<name>A0A9P5LIW3_9HYPO</name>
<reference evidence="9" key="1">
    <citation type="submission" date="2020-03" db="EMBL/GenBank/DDBJ databases">
        <title>Draft Genome Sequence of Cylindrodendrum hubeiense.</title>
        <authorList>
            <person name="Buettner E."/>
            <person name="Kellner H."/>
        </authorList>
    </citation>
    <scope>NUCLEOTIDE SEQUENCE</scope>
    <source>
        <strain evidence="9">IHI 201604</strain>
    </source>
</reference>
<dbReference type="GO" id="GO:0016020">
    <property type="term" value="C:membrane"/>
    <property type="evidence" value="ECO:0007669"/>
    <property type="project" value="UniProtKB-SubCell"/>
</dbReference>
<dbReference type="InterPro" id="IPR020846">
    <property type="entry name" value="MFS_dom"/>
</dbReference>
<feature type="transmembrane region" description="Helical" evidence="7">
    <location>
        <begin position="205"/>
        <end position="225"/>
    </location>
</feature>
<accession>A0A9P5LIW3</accession>
<organism evidence="9 10">
    <name type="scientific">Cylindrodendrum hubeiense</name>
    <dbReference type="NCBI Taxonomy" id="595255"/>
    <lineage>
        <taxon>Eukaryota</taxon>
        <taxon>Fungi</taxon>
        <taxon>Dikarya</taxon>
        <taxon>Ascomycota</taxon>
        <taxon>Pezizomycotina</taxon>
        <taxon>Sordariomycetes</taxon>
        <taxon>Hypocreomycetidae</taxon>
        <taxon>Hypocreales</taxon>
        <taxon>Nectriaceae</taxon>
        <taxon>Cylindrodendrum</taxon>
    </lineage>
</organism>
<evidence type="ECO:0000313" key="9">
    <source>
        <dbReference type="EMBL" id="KAF7554731.1"/>
    </source>
</evidence>
<dbReference type="PANTHER" id="PTHR23502">
    <property type="entry name" value="MAJOR FACILITATOR SUPERFAMILY"/>
    <property type="match status" value="1"/>
</dbReference>
<keyword evidence="5" id="KW-0325">Glycoprotein</keyword>
<feature type="transmembrane region" description="Helical" evidence="7">
    <location>
        <begin position="388"/>
        <end position="409"/>
    </location>
</feature>
<feature type="transmembrane region" description="Helical" evidence="7">
    <location>
        <begin position="363"/>
        <end position="382"/>
    </location>
</feature>
<feature type="transmembrane region" description="Helical" evidence="7">
    <location>
        <begin position="175"/>
        <end position="193"/>
    </location>
</feature>
<dbReference type="Proteomes" id="UP000722485">
    <property type="component" value="Unassembled WGS sequence"/>
</dbReference>
<dbReference type="Pfam" id="PF07690">
    <property type="entry name" value="MFS_1"/>
    <property type="match status" value="1"/>
</dbReference>
<proteinExistence type="inferred from homology"/>
<comment type="caution">
    <text evidence="9">The sequence shown here is derived from an EMBL/GenBank/DDBJ whole genome shotgun (WGS) entry which is preliminary data.</text>
</comment>
<sequence>MEETSPLLVEAGEGRCESLYGDSHETVDFNPNGDVDNPLEWPAAFKWGIVAMLAFIGFTGTFNCISVVPVAGHIIDDLDGGHSTKSAAVLAVTIWELGEAAGPLLIAPLSEIFGRYPVIVVSNMLFMTIIVLTALSQSAAMFITLRALSGIAVTAHVLNPAIVGDIFAPDQRGSAMSFTMFASVIGGTLGPAIGGMVGEGLGWRAVIWTGVSMAVICLLIFSTCFRETYKVTILRKRAARLQKKSGIRSITSASGKEKGAEKGFAGLRTAIVRPAVVLSGSGVLVALSLFGAVIYSYLYVVSVTLPNILEDIYGFSPAVTGWAFLANGVGSLTSIFICNFSLDRIYIKLRAANNGIGLPEHRLPLAIIGAFMIPPALALYGWCAEYKLPVPVLLLSVVWIRMSLMLAFVPLMAYVVDAFGIYSASALTGVVVIRCLAGAFLPLMTTLLAERFGYGWGLTILATISLMFAVIPILVLRNGSHWRQYSNCLRKKRLRNIWQNTMSWA</sequence>
<dbReference type="PANTHER" id="PTHR23502:SF163">
    <property type="entry name" value="MAJOR FACILITATOR SUPERFAMILY (MFS) PROFILE DOMAIN-CONTAINING PROTEIN"/>
    <property type="match status" value="1"/>
</dbReference>
<feature type="transmembrane region" description="Helical" evidence="7">
    <location>
        <begin position="319"/>
        <end position="342"/>
    </location>
</feature>
<feature type="domain" description="Major facilitator superfamily (MFS) profile" evidence="8">
    <location>
        <begin position="49"/>
        <end position="480"/>
    </location>
</feature>
<evidence type="ECO:0000256" key="7">
    <source>
        <dbReference type="SAM" id="Phobius"/>
    </source>
</evidence>
<dbReference type="InterPro" id="IPR011701">
    <property type="entry name" value="MFS"/>
</dbReference>
<keyword evidence="3 7" id="KW-1133">Transmembrane helix</keyword>
<dbReference type="EMBL" id="JAANBB010000029">
    <property type="protein sequence ID" value="KAF7554731.1"/>
    <property type="molecule type" value="Genomic_DNA"/>
</dbReference>
<feature type="transmembrane region" description="Helical" evidence="7">
    <location>
        <begin position="87"/>
        <end position="109"/>
    </location>
</feature>
<keyword evidence="4 7" id="KW-0472">Membrane</keyword>
<evidence type="ECO:0000256" key="6">
    <source>
        <dbReference type="ARBA" id="ARBA00038347"/>
    </source>
</evidence>
<evidence type="ECO:0000256" key="3">
    <source>
        <dbReference type="ARBA" id="ARBA00022989"/>
    </source>
</evidence>
<evidence type="ECO:0000256" key="5">
    <source>
        <dbReference type="ARBA" id="ARBA00023180"/>
    </source>
</evidence>
<evidence type="ECO:0000259" key="8">
    <source>
        <dbReference type="PROSITE" id="PS50850"/>
    </source>
</evidence>
<comment type="subcellular location">
    <subcellularLocation>
        <location evidence="1">Membrane</location>
        <topology evidence="1">Multi-pass membrane protein</topology>
    </subcellularLocation>
</comment>
<evidence type="ECO:0000256" key="2">
    <source>
        <dbReference type="ARBA" id="ARBA00022692"/>
    </source>
</evidence>
<dbReference type="Gene3D" id="1.20.1250.20">
    <property type="entry name" value="MFS general substrate transporter like domains"/>
    <property type="match status" value="1"/>
</dbReference>
<dbReference type="OrthoDB" id="6770063at2759"/>
<feature type="transmembrane region" description="Helical" evidence="7">
    <location>
        <begin position="453"/>
        <end position="476"/>
    </location>
</feature>
<dbReference type="InterPro" id="IPR036259">
    <property type="entry name" value="MFS_trans_sf"/>
</dbReference>
<dbReference type="SUPFAM" id="SSF103473">
    <property type="entry name" value="MFS general substrate transporter"/>
    <property type="match status" value="1"/>
</dbReference>
<dbReference type="FunFam" id="1.20.1250.20:FF:000509">
    <property type="entry name" value="MFS general substrate transporter"/>
    <property type="match status" value="1"/>
</dbReference>
<feature type="transmembrane region" description="Helical" evidence="7">
    <location>
        <begin position="49"/>
        <end position="75"/>
    </location>
</feature>
<feature type="transmembrane region" description="Helical" evidence="7">
    <location>
        <begin position="141"/>
        <end position="163"/>
    </location>
</feature>
<evidence type="ECO:0000313" key="10">
    <source>
        <dbReference type="Proteomes" id="UP000722485"/>
    </source>
</evidence>
<dbReference type="GO" id="GO:0022857">
    <property type="term" value="F:transmembrane transporter activity"/>
    <property type="evidence" value="ECO:0007669"/>
    <property type="project" value="InterPro"/>
</dbReference>
<evidence type="ECO:0000256" key="4">
    <source>
        <dbReference type="ARBA" id="ARBA00023136"/>
    </source>
</evidence>
<feature type="transmembrane region" description="Helical" evidence="7">
    <location>
        <begin position="275"/>
        <end position="299"/>
    </location>
</feature>
<dbReference type="AlphaFoldDB" id="A0A9P5LIW3"/>
<evidence type="ECO:0000256" key="1">
    <source>
        <dbReference type="ARBA" id="ARBA00004141"/>
    </source>
</evidence>
<gene>
    <name evidence="9" type="ORF">G7Z17_g2700</name>
</gene>
<keyword evidence="2 7" id="KW-0812">Transmembrane</keyword>
<feature type="transmembrane region" description="Helical" evidence="7">
    <location>
        <begin position="421"/>
        <end position="441"/>
    </location>
</feature>
<protein>
    <recommendedName>
        <fullName evidence="8">Major facilitator superfamily (MFS) profile domain-containing protein</fullName>
    </recommendedName>
</protein>
<keyword evidence="10" id="KW-1185">Reference proteome</keyword>
<feature type="transmembrane region" description="Helical" evidence="7">
    <location>
        <begin position="116"/>
        <end position="135"/>
    </location>
</feature>
<dbReference type="PROSITE" id="PS50850">
    <property type="entry name" value="MFS"/>
    <property type="match status" value="1"/>
</dbReference>